<evidence type="ECO:0000256" key="5">
    <source>
        <dbReference type="ARBA" id="ARBA00023274"/>
    </source>
</evidence>
<gene>
    <name evidence="6" type="ORF">UFOPK3164_00032</name>
    <name evidence="7" type="ORF">UFOPK3427_00740</name>
    <name evidence="8" type="ORF">UFOPK4112_01690</name>
</gene>
<dbReference type="InterPro" id="IPR012678">
    <property type="entry name" value="Ribosomal_uL23/eL15/eS24_sf"/>
</dbReference>
<keyword evidence="3" id="KW-0694">RNA-binding</keyword>
<dbReference type="GO" id="GO:0003735">
    <property type="term" value="F:structural constituent of ribosome"/>
    <property type="evidence" value="ECO:0007669"/>
    <property type="project" value="InterPro"/>
</dbReference>
<dbReference type="InterPro" id="IPR001014">
    <property type="entry name" value="Ribosomal_uL23_CS"/>
</dbReference>
<evidence type="ECO:0000313" key="6">
    <source>
        <dbReference type="EMBL" id="CAB4815593.1"/>
    </source>
</evidence>
<dbReference type="NCBIfam" id="NF004359">
    <property type="entry name" value="PRK05738.1-3"/>
    <property type="match status" value="1"/>
</dbReference>
<evidence type="ECO:0000256" key="2">
    <source>
        <dbReference type="ARBA" id="ARBA00022730"/>
    </source>
</evidence>
<dbReference type="NCBIfam" id="NF004363">
    <property type="entry name" value="PRK05738.2-4"/>
    <property type="match status" value="1"/>
</dbReference>
<dbReference type="GO" id="GO:0005840">
    <property type="term" value="C:ribosome"/>
    <property type="evidence" value="ECO:0007669"/>
    <property type="project" value="UniProtKB-KW"/>
</dbReference>
<dbReference type="NCBIfam" id="NF004364">
    <property type="entry name" value="PRK05738.2-5"/>
    <property type="match status" value="1"/>
</dbReference>
<reference evidence="6" key="1">
    <citation type="submission" date="2020-05" db="EMBL/GenBank/DDBJ databases">
        <authorList>
            <person name="Chiriac C."/>
            <person name="Salcher M."/>
            <person name="Ghai R."/>
            <person name="Kavagutti S V."/>
        </authorList>
    </citation>
    <scope>NUCLEOTIDE SEQUENCE</scope>
</reference>
<dbReference type="AlphaFoldDB" id="A0A6J6Z558"/>
<dbReference type="Pfam" id="PF00276">
    <property type="entry name" value="Ribosomal_L23"/>
    <property type="match status" value="1"/>
</dbReference>
<organism evidence="6">
    <name type="scientific">freshwater metagenome</name>
    <dbReference type="NCBI Taxonomy" id="449393"/>
    <lineage>
        <taxon>unclassified sequences</taxon>
        <taxon>metagenomes</taxon>
        <taxon>ecological metagenomes</taxon>
    </lineage>
</organism>
<evidence type="ECO:0000313" key="7">
    <source>
        <dbReference type="EMBL" id="CAB4870178.1"/>
    </source>
</evidence>
<protein>
    <submittedName>
        <fullName evidence="6">Unannotated protein</fullName>
    </submittedName>
</protein>
<evidence type="ECO:0000256" key="1">
    <source>
        <dbReference type="ARBA" id="ARBA00006700"/>
    </source>
</evidence>
<dbReference type="Gene3D" id="3.30.70.330">
    <property type="match status" value="1"/>
</dbReference>
<dbReference type="PANTHER" id="PTHR11620">
    <property type="entry name" value="60S RIBOSOMAL PROTEIN L23A"/>
    <property type="match status" value="1"/>
</dbReference>
<comment type="similarity">
    <text evidence="1">Belongs to the universal ribosomal protein uL23 family.</text>
</comment>
<evidence type="ECO:0000313" key="8">
    <source>
        <dbReference type="EMBL" id="CAB5031390.1"/>
    </source>
</evidence>
<dbReference type="GO" id="GO:0006412">
    <property type="term" value="P:translation"/>
    <property type="evidence" value="ECO:0007669"/>
    <property type="project" value="InterPro"/>
</dbReference>
<accession>A0A6J6Z558</accession>
<sequence>MHDPMSVLIQPVVSEKTYGLMDKGTYVFVVEKDATKIDVRNAVEKAFGVKVTNVNTLNRKGKTTKNRRTNTVGSRPNTKRAFVTLAAGDKIDLFES</sequence>
<dbReference type="EMBL" id="CAFBLT010000001">
    <property type="protein sequence ID" value="CAB4870178.1"/>
    <property type="molecule type" value="Genomic_DNA"/>
</dbReference>
<dbReference type="GO" id="GO:0019843">
    <property type="term" value="F:rRNA binding"/>
    <property type="evidence" value="ECO:0007669"/>
    <property type="project" value="UniProtKB-KW"/>
</dbReference>
<keyword evidence="2" id="KW-0699">rRNA-binding</keyword>
<evidence type="ECO:0000256" key="4">
    <source>
        <dbReference type="ARBA" id="ARBA00022980"/>
    </source>
</evidence>
<dbReference type="InterPro" id="IPR013025">
    <property type="entry name" value="Ribosomal_uL23-like"/>
</dbReference>
<keyword evidence="5" id="KW-0687">Ribonucleoprotein</keyword>
<dbReference type="PROSITE" id="PS00050">
    <property type="entry name" value="RIBOSOMAL_L23"/>
    <property type="match status" value="1"/>
</dbReference>
<dbReference type="GO" id="GO:1990904">
    <property type="term" value="C:ribonucleoprotein complex"/>
    <property type="evidence" value="ECO:0007669"/>
    <property type="project" value="UniProtKB-KW"/>
</dbReference>
<dbReference type="FunFam" id="3.30.70.330:FF:000001">
    <property type="entry name" value="50S ribosomal protein L23"/>
    <property type="match status" value="1"/>
</dbReference>
<dbReference type="EMBL" id="CAFABE010000001">
    <property type="protein sequence ID" value="CAB4815593.1"/>
    <property type="molecule type" value="Genomic_DNA"/>
</dbReference>
<dbReference type="SUPFAM" id="SSF54189">
    <property type="entry name" value="Ribosomal proteins S24e, L23 and L15e"/>
    <property type="match status" value="1"/>
</dbReference>
<evidence type="ECO:0000256" key="3">
    <source>
        <dbReference type="ARBA" id="ARBA00022884"/>
    </source>
</evidence>
<name>A0A6J6Z558_9ZZZZ</name>
<proteinExistence type="inferred from homology"/>
<keyword evidence="4" id="KW-0689">Ribosomal protein</keyword>
<dbReference type="InterPro" id="IPR012677">
    <property type="entry name" value="Nucleotide-bd_a/b_plait_sf"/>
</dbReference>
<dbReference type="HAMAP" id="MF_01369_B">
    <property type="entry name" value="Ribosomal_uL23_B"/>
    <property type="match status" value="1"/>
</dbReference>
<dbReference type="EMBL" id="CAFBPM010000024">
    <property type="protein sequence ID" value="CAB5031390.1"/>
    <property type="molecule type" value="Genomic_DNA"/>
</dbReference>